<dbReference type="PANTHER" id="PTHR34068">
    <property type="entry name" value="UPF0145 PROTEIN YBJQ"/>
    <property type="match status" value="1"/>
</dbReference>
<dbReference type="Gene3D" id="3.30.110.70">
    <property type="entry name" value="Hypothetical protein apc22750. Chain B"/>
    <property type="match status" value="1"/>
</dbReference>
<proteinExistence type="inferred from homology"/>
<evidence type="ECO:0000256" key="1">
    <source>
        <dbReference type="ARBA" id="ARBA00010751"/>
    </source>
</evidence>
<comment type="similarity">
    <text evidence="1">Belongs to the UPF0145 family.</text>
</comment>
<keyword evidence="3" id="KW-1185">Reference proteome</keyword>
<protein>
    <submittedName>
        <fullName evidence="2">Selenium-binding protein</fullName>
    </submittedName>
</protein>
<dbReference type="EMBL" id="JMHU01000008">
    <property type="protein sequence ID" value="KDA45943.1"/>
    <property type="molecule type" value="Genomic_DNA"/>
</dbReference>
<name>A0ABR4RPS3_9LACO</name>
<accession>A0ABR4RPS3</accession>
<gene>
    <name evidence="2" type="ORF">Lani381_0979</name>
</gene>
<sequence>MMLNNSRHEAVDRLKQEAKAMGADAVVMMRFDSGSISADMQSVAAYGTAVKFID</sequence>
<dbReference type="PANTHER" id="PTHR34068:SF2">
    <property type="entry name" value="UPF0145 PROTEIN SCO3412"/>
    <property type="match status" value="1"/>
</dbReference>
<evidence type="ECO:0000313" key="2">
    <source>
        <dbReference type="EMBL" id="KDA45943.1"/>
    </source>
</evidence>
<dbReference type="InterPro" id="IPR002765">
    <property type="entry name" value="UPF0145_YbjQ-like"/>
</dbReference>
<dbReference type="InterPro" id="IPR035439">
    <property type="entry name" value="UPF0145_dom_sf"/>
</dbReference>
<evidence type="ECO:0000313" key="3">
    <source>
        <dbReference type="Proteomes" id="UP000027129"/>
    </source>
</evidence>
<dbReference type="Pfam" id="PF01906">
    <property type="entry name" value="YbjQ_1"/>
    <property type="match status" value="1"/>
</dbReference>
<organism evidence="2 3">
    <name type="scientific">Ligilactobacillus animalis</name>
    <dbReference type="NCBI Taxonomy" id="1605"/>
    <lineage>
        <taxon>Bacteria</taxon>
        <taxon>Bacillati</taxon>
        <taxon>Bacillota</taxon>
        <taxon>Bacilli</taxon>
        <taxon>Lactobacillales</taxon>
        <taxon>Lactobacillaceae</taxon>
        <taxon>Ligilactobacillus</taxon>
    </lineage>
</organism>
<comment type="caution">
    <text evidence="2">The sequence shown here is derived from an EMBL/GenBank/DDBJ whole genome shotgun (WGS) entry which is preliminary data.</text>
</comment>
<dbReference type="Proteomes" id="UP000027129">
    <property type="component" value="Unassembled WGS sequence"/>
</dbReference>
<reference evidence="2 3" key="1">
    <citation type="submission" date="2014-04" db="EMBL/GenBank/DDBJ databases">
        <title>Draft Genome Sequence of Lactobacillus animalis 381-IL-28.</title>
        <authorList>
            <person name="Sturino J.M."/>
            <person name="Rajendran M."/>
            <person name="Altermann E."/>
        </authorList>
    </citation>
    <scope>NUCLEOTIDE SEQUENCE [LARGE SCALE GENOMIC DNA]</scope>
    <source>
        <strain evidence="2 3">381-IL-28</strain>
    </source>
</reference>
<dbReference type="SUPFAM" id="SSF117782">
    <property type="entry name" value="YbjQ-like"/>
    <property type="match status" value="1"/>
</dbReference>